<evidence type="ECO:0008006" key="3">
    <source>
        <dbReference type="Google" id="ProtNLM"/>
    </source>
</evidence>
<dbReference type="Proteomes" id="UP000294958">
    <property type="component" value="Unassembled WGS sequence"/>
</dbReference>
<protein>
    <recommendedName>
        <fullName evidence="3">Transposase</fullName>
    </recommendedName>
</protein>
<name>A0A4R6YF80_9HYPH</name>
<gene>
    <name evidence="1" type="ORF">DES43_11247</name>
</gene>
<sequence length="59" mass="6944">MFKGRQFDQSVILLCVRWYLAYSLSLRDLEEMMAERGIAVDHTTIHRWTVDLCLKLGLT</sequence>
<dbReference type="EMBL" id="SNZF01000012">
    <property type="protein sequence ID" value="TDR34835.1"/>
    <property type="molecule type" value="Genomic_DNA"/>
</dbReference>
<organism evidence="1 2">
    <name type="scientific">Aquamicrobium defluvii</name>
    <dbReference type="NCBI Taxonomy" id="69279"/>
    <lineage>
        <taxon>Bacteria</taxon>
        <taxon>Pseudomonadati</taxon>
        <taxon>Pseudomonadota</taxon>
        <taxon>Alphaproteobacteria</taxon>
        <taxon>Hyphomicrobiales</taxon>
        <taxon>Phyllobacteriaceae</taxon>
        <taxon>Aquamicrobium</taxon>
    </lineage>
</organism>
<reference evidence="1 2" key="1">
    <citation type="submission" date="2019-03" db="EMBL/GenBank/DDBJ databases">
        <title>Genomic Encyclopedia of Type Strains, Phase IV (KMG-IV): sequencing the most valuable type-strain genomes for metagenomic binning, comparative biology and taxonomic classification.</title>
        <authorList>
            <person name="Goeker M."/>
        </authorList>
    </citation>
    <scope>NUCLEOTIDE SEQUENCE [LARGE SCALE GENOMIC DNA]</scope>
    <source>
        <strain evidence="1 2">DSM 11603</strain>
    </source>
</reference>
<keyword evidence="2" id="KW-1185">Reference proteome</keyword>
<evidence type="ECO:0000313" key="1">
    <source>
        <dbReference type="EMBL" id="TDR34835.1"/>
    </source>
</evidence>
<dbReference type="InterPro" id="IPR052183">
    <property type="entry name" value="IS_Transposase"/>
</dbReference>
<accession>A0A4R6YF80</accession>
<proteinExistence type="predicted"/>
<dbReference type="PANTHER" id="PTHR35528">
    <property type="entry name" value="BLL1675 PROTEIN"/>
    <property type="match status" value="1"/>
</dbReference>
<comment type="caution">
    <text evidence="1">The sequence shown here is derived from an EMBL/GenBank/DDBJ whole genome shotgun (WGS) entry which is preliminary data.</text>
</comment>
<dbReference type="PANTHER" id="PTHR35528:SF3">
    <property type="entry name" value="BLL1675 PROTEIN"/>
    <property type="match status" value="1"/>
</dbReference>
<evidence type="ECO:0000313" key="2">
    <source>
        <dbReference type="Proteomes" id="UP000294958"/>
    </source>
</evidence>
<dbReference type="AlphaFoldDB" id="A0A4R6YF80"/>